<evidence type="ECO:0000313" key="2">
    <source>
        <dbReference type="EMBL" id="KAG5469014.1"/>
    </source>
</evidence>
<dbReference type="EMBL" id="JAFHLR010000033">
    <property type="protein sequence ID" value="KAG5469014.1"/>
    <property type="molecule type" value="Genomic_DNA"/>
</dbReference>
<accession>A0A836GBG2</accession>
<reference evidence="3" key="2">
    <citation type="journal article" date="2021" name="Sci. Data">
        <title>Chromosome-scale genome sequencing, assembly and annotation of six genomes from subfamily Leishmaniinae.</title>
        <authorList>
            <person name="Almutairi H."/>
            <person name="Urbaniak M.D."/>
            <person name="Bates M.D."/>
            <person name="Jariyapan N."/>
            <person name="Kwakye-Nuako G."/>
            <person name="Thomaz Soccol V."/>
            <person name="Al-Salem W.S."/>
            <person name="Dillon R.J."/>
            <person name="Bates P.A."/>
            <person name="Gatherer D."/>
        </authorList>
    </citation>
    <scope>NUCLEOTIDE SEQUENCE [LARGE SCALE GENOMIC DNA]</scope>
</reference>
<dbReference type="InterPro" id="IPR008614">
    <property type="entry name" value="FIBP"/>
</dbReference>
<dbReference type="Proteomes" id="UP000674143">
    <property type="component" value="Unassembled WGS sequence"/>
</dbReference>
<evidence type="ECO:0000256" key="1">
    <source>
        <dbReference type="SAM" id="MobiDB-lite"/>
    </source>
</evidence>
<dbReference type="GO" id="GO:0005634">
    <property type="term" value="C:nucleus"/>
    <property type="evidence" value="ECO:0007669"/>
    <property type="project" value="TreeGrafter"/>
</dbReference>
<comment type="caution">
    <text evidence="2">The sequence shown here is derived from an EMBL/GenBank/DDBJ whole genome shotgun (WGS) entry which is preliminary data.</text>
</comment>
<sequence>MPVAVSMHVCSAWPMSIDLATFRFFLAGYSAEEAVEQLMALQSERPAASSRRRTISASPSSATSSDSERDLHAAAASWSWSASRSVPHRRHRRQQRTSQQPQHLLPVLDNAQQQTEDRRLEAEDENPQEITTATTAAVPVAALPGVSSRGRVTSGAHMPTDAAAPSVITVVDTSTTNASASISTAIGVSAASAASHHTQGLHTHRHHRRHHRHRAKSRRGSEQKVPRHSAPHSSRSRTAATASTTPMRISITLPSTLTNECSESTPFSRDLSSLRHSTDEFTASATATAAAAASDTGGGSGARAGGPCSNHYPHHVNFGTEKAFSPSQHHREKRRKDHDERQCFFLNEGYIKFQRQLQEVEAIGGAGVSFSSLQSRYLFEEVTEQYQAFRELTREEQLGSPYAFLSNYYIPIPVATRLQLLQMYYETDAGVFRWAFGDKLSRFDLPAALSAAREENMIGALSAGLAGVTGLGSGCGSSGGAADGGGSPASFWTSRWKSSPGKLATMGAATVTRLREQHVDALRRQWENVKHVCVTVAALYRGKGGMCVPLDMPLLTTIQQCFGLRHEQALDYATAAFGFEHRLETRLFEHLHNFSEYGVICSIVASLWCDCSGYFLSETFRDGCRRLGRLLDEYRILSELHLIVFGEAMRPRWQVQLDEVQRVITTSSHVDKNAMASATAAVPATSPVTSAVGGGGGGTATPATMPSGAPVISSGSPAGVGSGYLGGPLGGSMHSGGAAGGAAPEVGNASAFTPAGCPAAGGASGANNVHSPFSGNGQYSRPFLMEFPSLMKHLFRVCVALSSNGGVNDGLDIFFTRIYSYLELLSSRTAPAIVSRMMHTATAGSPTMASAASAHGTGALASAVSSQFGGSAGASGAVPGASASFAPSSRLSLPPYGDRVRSDEDLSRATADSGVTVAPAAVSASPPQSAPSSLVTLKNRGTNSGKPLRSGLTRVLSSGHFPCQVSGRGGDNADATSLSILASAANLLTAAGGSGCVDEDMTTSASFSCAASTVVNTSLIQPVSVLLPLTAAIAAQNASTIGSFVSSPLLPTMESRGFASEDDPTDACAKAGDGHGEVAARPTAGGVRVASCSSPSSGVGVFSATPQPGPASTSLLPSKVSDMVLKVIDKRYLRELCMLLAALPCAWRQLTVLTRDDHMATDKAMSDLMMALKAITQVLMASEDFH</sequence>
<feature type="region of interest" description="Disordered" evidence="1">
    <location>
        <begin position="44"/>
        <end position="108"/>
    </location>
</feature>
<feature type="compositionally biased region" description="Low complexity" evidence="1">
    <location>
        <begin position="700"/>
        <end position="712"/>
    </location>
</feature>
<protein>
    <submittedName>
        <fullName evidence="2">Uncharacterized protein</fullName>
    </submittedName>
</protein>
<feature type="compositionally biased region" description="Low complexity" evidence="1">
    <location>
        <begin position="73"/>
        <end position="85"/>
    </location>
</feature>
<feature type="compositionally biased region" description="Low complexity" evidence="1">
    <location>
        <begin position="45"/>
        <end position="65"/>
    </location>
</feature>
<dbReference type="GeneID" id="92358373"/>
<organism evidence="2 3">
    <name type="scientific">Leishmania orientalis</name>
    <dbReference type="NCBI Taxonomy" id="2249476"/>
    <lineage>
        <taxon>Eukaryota</taxon>
        <taxon>Discoba</taxon>
        <taxon>Euglenozoa</taxon>
        <taxon>Kinetoplastea</taxon>
        <taxon>Metakinetoplastina</taxon>
        <taxon>Trypanosomatida</taxon>
        <taxon>Trypanosomatidae</taxon>
        <taxon>Leishmaniinae</taxon>
        <taxon>Leishmania</taxon>
    </lineage>
</organism>
<dbReference type="PANTHER" id="PTHR13223">
    <property type="entry name" value="ACIDIC FIBROBLAST GROWTH FACTOR INTRACELLULAR BINDING PROTEIN"/>
    <property type="match status" value="1"/>
</dbReference>
<feature type="compositionally biased region" description="Low complexity" evidence="1">
    <location>
        <begin position="231"/>
        <end position="246"/>
    </location>
</feature>
<feature type="region of interest" description="Disordered" evidence="1">
    <location>
        <begin position="893"/>
        <end position="948"/>
    </location>
</feature>
<feature type="region of interest" description="Disordered" evidence="1">
    <location>
        <begin position="190"/>
        <end position="273"/>
    </location>
</feature>
<feature type="compositionally biased region" description="Basic residues" evidence="1">
    <location>
        <begin position="86"/>
        <end position="95"/>
    </location>
</feature>
<feature type="region of interest" description="Disordered" evidence="1">
    <location>
        <begin position="692"/>
        <end position="712"/>
    </location>
</feature>
<dbReference type="PANTHER" id="PTHR13223:SF2">
    <property type="entry name" value="ACIDIC FIBROBLAST GROWTH FACTOR INTRACELLULAR-BINDING PROTEIN"/>
    <property type="match status" value="1"/>
</dbReference>
<feature type="compositionally biased region" description="Basic residues" evidence="1">
    <location>
        <begin position="202"/>
        <end position="218"/>
    </location>
</feature>
<dbReference type="KEGG" id="loi:92358373"/>
<dbReference type="RefSeq" id="XP_067059991.1">
    <property type="nucleotide sequence ID" value="XM_067204439.1"/>
</dbReference>
<reference evidence="3" key="1">
    <citation type="journal article" date="2021" name="Microbiol. Resour. Announc.">
        <title>LGAAP: Leishmaniinae Genome Assembly and Annotation Pipeline.</title>
        <authorList>
            <person name="Almutairi H."/>
            <person name="Urbaniak M.D."/>
            <person name="Bates M.D."/>
            <person name="Jariyapan N."/>
            <person name="Kwakye-Nuako G."/>
            <person name="Thomaz-Soccol V."/>
            <person name="Al-Salem W.S."/>
            <person name="Dillon R.J."/>
            <person name="Bates P.A."/>
            <person name="Gatherer D."/>
        </authorList>
    </citation>
    <scope>NUCLEOTIDE SEQUENCE [LARGE SCALE GENOMIC DNA]</scope>
</reference>
<keyword evidence="3" id="KW-1185">Reference proteome</keyword>
<name>A0A836GBG2_9TRYP</name>
<evidence type="ECO:0000313" key="3">
    <source>
        <dbReference type="Proteomes" id="UP000674143"/>
    </source>
</evidence>
<feature type="compositionally biased region" description="Polar residues" evidence="1">
    <location>
        <begin position="934"/>
        <end position="945"/>
    </location>
</feature>
<proteinExistence type="predicted"/>
<feature type="region of interest" description="Disordered" evidence="1">
    <location>
        <begin position="293"/>
        <end position="338"/>
    </location>
</feature>
<gene>
    <name evidence="2" type="ORF">LSCM4_02408</name>
</gene>
<feature type="compositionally biased region" description="Polar residues" evidence="1">
    <location>
        <begin position="252"/>
        <end position="271"/>
    </location>
</feature>
<feature type="compositionally biased region" description="Basic and acidic residues" evidence="1">
    <location>
        <begin position="898"/>
        <end position="907"/>
    </location>
</feature>
<dbReference type="AlphaFoldDB" id="A0A836GBG2"/>
<feature type="compositionally biased region" description="Low complexity" evidence="1">
    <location>
        <begin position="917"/>
        <end position="933"/>
    </location>
</feature>